<feature type="region of interest" description="Disordered" evidence="1">
    <location>
        <begin position="21"/>
        <end position="65"/>
    </location>
</feature>
<dbReference type="RefSeq" id="WP_378237073.1">
    <property type="nucleotide sequence ID" value="NZ_JBHRWK010000005.1"/>
</dbReference>
<proteinExistence type="predicted"/>
<reference evidence="3" key="1">
    <citation type="journal article" date="2019" name="Int. J. Syst. Evol. Microbiol.">
        <title>The Global Catalogue of Microorganisms (GCM) 10K type strain sequencing project: providing services to taxonomists for standard genome sequencing and annotation.</title>
        <authorList>
            <consortium name="The Broad Institute Genomics Platform"/>
            <consortium name="The Broad Institute Genome Sequencing Center for Infectious Disease"/>
            <person name="Wu L."/>
            <person name="Ma J."/>
        </authorList>
    </citation>
    <scope>NUCLEOTIDE SEQUENCE [LARGE SCALE GENOMIC DNA]</scope>
    <source>
        <strain evidence="3">CGMCC 4.7676</strain>
    </source>
</reference>
<name>A0ABV7NQE0_9PSEU</name>
<evidence type="ECO:0000313" key="2">
    <source>
        <dbReference type="EMBL" id="MFC3448408.1"/>
    </source>
</evidence>
<accession>A0ABV7NQE0</accession>
<sequence length="65" mass="6922">MTSTVPAEFGSALRAAIERSGLSLDEISRPNGPVRSPPSPRWKPFSASGPKRSPVCWDRGGDAAR</sequence>
<organism evidence="2 3">
    <name type="scientific">Amycolatopsis speibonae</name>
    <dbReference type="NCBI Taxonomy" id="1450224"/>
    <lineage>
        <taxon>Bacteria</taxon>
        <taxon>Bacillati</taxon>
        <taxon>Actinomycetota</taxon>
        <taxon>Actinomycetes</taxon>
        <taxon>Pseudonocardiales</taxon>
        <taxon>Pseudonocardiaceae</taxon>
        <taxon>Amycolatopsis</taxon>
    </lineage>
</organism>
<dbReference type="EMBL" id="JBHRWK010000005">
    <property type="protein sequence ID" value="MFC3448408.1"/>
    <property type="molecule type" value="Genomic_DNA"/>
</dbReference>
<keyword evidence="3" id="KW-1185">Reference proteome</keyword>
<evidence type="ECO:0000256" key="1">
    <source>
        <dbReference type="SAM" id="MobiDB-lite"/>
    </source>
</evidence>
<protein>
    <submittedName>
        <fullName evidence="2">Uncharacterized protein</fullName>
    </submittedName>
</protein>
<evidence type="ECO:0000313" key="3">
    <source>
        <dbReference type="Proteomes" id="UP001595645"/>
    </source>
</evidence>
<dbReference type="Proteomes" id="UP001595645">
    <property type="component" value="Unassembled WGS sequence"/>
</dbReference>
<gene>
    <name evidence="2" type="ORF">ACFOSH_03095</name>
</gene>
<comment type="caution">
    <text evidence="2">The sequence shown here is derived from an EMBL/GenBank/DDBJ whole genome shotgun (WGS) entry which is preliminary data.</text>
</comment>